<gene>
    <name evidence="1" type="ORF">LCI18_006562</name>
</gene>
<organism evidence="1 2">
    <name type="scientific">Fusarium solani subsp. cucurbitae</name>
    <name type="common">Neocosmosporum cucurbitae</name>
    <dbReference type="NCBI Taxonomy" id="2747967"/>
    <lineage>
        <taxon>Eukaryota</taxon>
        <taxon>Fungi</taxon>
        <taxon>Dikarya</taxon>
        <taxon>Ascomycota</taxon>
        <taxon>Pezizomycotina</taxon>
        <taxon>Sordariomycetes</taxon>
        <taxon>Hypocreomycetidae</taxon>
        <taxon>Hypocreales</taxon>
        <taxon>Nectriaceae</taxon>
        <taxon>Fusarium</taxon>
        <taxon>Fusarium solani species complex</taxon>
    </lineage>
</organism>
<accession>A0ACD3Z338</accession>
<protein>
    <submittedName>
        <fullName evidence="1">Uncharacterized protein</fullName>
    </submittedName>
</protein>
<dbReference type="Proteomes" id="UP000830768">
    <property type="component" value="Chromosome 5"/>
</dbReference>
<sequence>MTASLNLKHVRPGAIANKVSPQPNDYTVGWICALPKEIAAAKGMLDEVYEPPPQHRQDKNNYVVGQIAHLKIVVVCLPSGVVGTTSATMVAGHMRQTFTALEYFLLVGIGGGMPSENSDLRLGDVVISQRVIQYDYGKAVTGGHLVPTGYLNQPPTVLLNAVSRLESQEATGSSALVCSILGHLAHIEAKYPDSEYNWSYPGVENDQLFNSDYDHQGNNFTCAGCDPAQLKLRPPRRSNRPKFHYGRIASANRVMRDGAARERLRKDINALCVEMEAAGLMNNFPCLVIRGICDYADSHKNKD</sequence>
<evidence type="ECO:0000313" key="2">
    <source>
        <dbReference type="Proteomes" id="UP000830768"/>
    </source>
</evidence>
<proteinExistence type="predicted"/>
<dbReference type="EMBL" id="CP090034">
    <property type="protein sequence ID" value="UPK95627.1"/>
    <property type="molecule type" value="Genomic_DNA"/>
</dbReference>
<reference evidence="1" key="1">
    <citation type="submission" date="2021-11" db="EMBL/GenBank/DDBJ databases">
        <title>Fusarium solani-melongenae Genome sequencing and assembly.</title>
        <authorList>
            <person name="Xie S."/>
            <person name="Huang L."/>
            <person name="Zhang X."/>
        </authorList>
    </citation>
    <scope>NUCLEOTIDE SEQUENCE</scope>
    <source>
        <strain evidence="1">CRI 24-3</strain>
    </source>
</reference>
<evidence type="ECO:0000313" key="1">
    <source>
        <dbReference type="EMBL" id="UPK95627.1"/>
    </source>
</evidence>
<keyword evidence="2" id="KW-1185">Reference proteome</keyword>
<name>A0ACD3Z338_FUSSC</name>